<evidence type="ECO:0000313" key="2">
    <source>
        <dbReference type="Proteomes" id="UP000827872"/>
    </source>
</evidence>
<proteinExistence type="predicted"/>
<accession>A0ACB8E4E7</accession>
<dbReference type="EMBL" id="CM037630">
    <property type="protein sequence ID" value="KAH7987248.1"/>
    <property type="molecule type" value="Genomic_DNA"/>
</dbReference>
<protein>
    <submittedName>
        <fullName evidence="1">Uncharacterized protein</fullName>
    </submittedName>
</protein>
<gene>
    <name evidence="1" type="ORF">K3G42_002530</name>
</gene>
<sequence>MACGGPLSSVYEVSRELQFLLGLAKGLKNGTAEWNKHLGGKSAVELVQKLLKGLKDGLNSPDNYVTENLHNNTATGYGSMKTVFNSREDLDFVEQLWCNLWKSVTSCEELVKCFKLIMKSLQRGELQVWIHKESNSSLSKLIKQSHHGRMEAVSLSGDASVKMLLEIGVDKMKRDYLSYFIGKELAVHSHLDYFISTSVDLQEQIHRVQKLHHVLEIVDNCVDLLKLDHLNVVFLTQSCIKYYKENPLNEKHMFQLPVKPSCVKDFCQNAYPQMWRVEISSGQGQKEVKTTWQLSSASPAEHTNSSCGGLLDSTELCDGPEEMGFITLAECSQVHFVEERNSACLRALKSS</sequence>
<organism evidence="1 2">
    <name type="scientific">Sphaerodactylus townsendi</name>
    <dbReference type="NCBI Taxonomy" id="933632"/>
    <lineage>
        <taxon>Eukaryota</taxon>
        <taxon>Metazoa</taxon>
        <taxon>Chordata</taxon>
        <taxon>Craniata</taxon>
        <taxon>Vertebrata</taxon>
        <taxon>Euteleostomi</taxon>
        <taxon>Lepidosauria</taxon>
        <taxon>Squamata</taxon>
        <taxon>Bifurcata</taxon>
        <taxon>Gekkota</taxon>
        <taxon>Sphaerodactylidae</taxon>
        <taxon>Sphaerodactylus</taxon>
    </lineage>
</organism>
<reference evidence="1" key="1">
    <citation type="submission" date="2021-08" db="EMBL/GenBank/DDBJ databases">
        <title>The first chromosome-level gecko genome reveals the dynamic sex chromosomes of Neotropical dwarf geckos (Sphaerodactylidae: Sphaerodactylus).</title>
        <authorList>
            <person name="Pinto B.J."/>
            <person name="Keating S.E."/>
            <person name="Gamble T."/>
        </authorList>
    </citation>
    <scope>NUCLEOTIDE SEQUENCE</scope>
    <source>
        <strain evidence="1">TG3544</strain>
    </source>
</reference>
<comment type="caution">
    <text evidence="1">The sequence shown here is derived from an EMBL/GenBank/DDBJ whole genome shotgun (WGS) entry which is preliminary data.</text>
</comment>
<evidence type="ECO:0000313" key="1">
    <source>
        <dbReference type="EMBL" id="KAH7987248.1"/>
    </source>
</evidence>
<dbReference type="Proteomes" id="UP000827872">
    <property type="component" value="Linkage Group LG17"/>
</dbReference>
<keyword evidence="2" id="KW-1185">Reference proteome</keyword>
<name>A0ACB8E4E7_9SAUR</name>